<evidence type="ECO:0000256" key="2">
    <source>
        <dbReference type="SAM" id="MobiDB-lite"/>
    </source>
</evidence>
<dbReference type="EnsemblMetazoa" id="SSS_2134s_mrna">
    <property type="protein sequence ID" value="KAF7492917.1"/>
    <property type="gene ID" value="SSS_2134"/>
</dbReference>
<dbReference type="SUPFAM" id="SSF103473">
    <property type="entry name" value="MFS general substrate transporter"/>
    <property type="match status" value="1"/>
</dbReference>
<dbReference type="Gene3D" id="1.20.1250.20">
    <property type="entry name" value="MFS general substrate transporter like domains"/>
    <property type="match status" value="2"/>
</dbReference>
<feature type="transmembrane region" description="Helical" evidence="3">
    <location>
        <begin position="348"/>
        <end position="365"/>
    </location>
</feature>
<accession>A0A834R9W3</accession>
<feature type="transmembrane region" description="Helical" evidence="3">
    <location>
        <begin position="410"/>
        <end position="431"/>
    </location>
</feature>
<feature type="transmembrane region" description="Helical" evidence="3">
    <location>
        <begin position="377"/>
        <end position="398"/>
    </location>
</feature>
<dbReference type="GO" id="GO:0005886">
    <property type="term" value="C:plasma membrane"/>
    <property type="evidence" value="ECO:0007669"/>
    <property type="project" value="TreeGrafter"/>
</dbReference>
<dbReference type="InterPro" id="IPR036259">
    <property type="entry name" value="MFS_trans_sf"/>
</dbReference>
<proteinExistence type="inferred from homology"/>
<feature type="transmembrane region" description="Helical" evidence="3">
    <location>
        <begin position="222"/>
        <end position="242"/>
    </location>
</feature>
<dbReference type="CDD" id="cd17491">
    <property type="entry name" value="MFS_MFSD12"/>
    <property type="match status" value="1"/>
</dbReference>
<reference evidence="4" key="2">
    <citation type="submission" date="2020-01" db="EMBL/GenBank/DDBJ databases">
        <authorList>
            <person name="Korhonen P.K.K."/>
            <person name="Guangxu M.G."/>
            <person name="Wang T.W."/>
            <person name="Stroehlein A.J.S."/>
            <person name="Young N.D."/>
            <person name="Ang C.-S.A."/>
            <person name="Fernando D.W.F."/>
            <person name="Lu H.L."/>
            <person name="Taylor S.T."/>
            <person name="Ehtesham M.E.M."/>
            <person name="Najaraj S.H.N."/>
            <person name="Harsha G.H.G."/>
            <person name="Madugundu A.M."/>
            <person name="Renuse S.R."/>
            <person name="Holt D.H."/>
            <person name="Pandey A.P."/>
            <person name="Papenfuss A.P."/>
            <person name="Gasser R.B.G."/>
            <person name="Fischer K.F."/>
        </authorList>
    </citation>
    <scope>NUCLEOTIDE SEQUENCE</scope>
    <source>
        <strain evidence="4">SSS_KF_BRIS2020</strain>
    </source>
</reference>
<reference evidence="5" key="3">
    <citation type="submission" date="2022-06" db="UniProtKB">
        <authorList>
            <consortium name="EnsemblMetazoa"/>
        </authorList>
    </citation>
    <scope>IDENTIFICATION</scope>
</reference>
<sequence length="534" mass="60473">MDEDSNDHIDHINDHNHHIHPQLENNRLSIFQKISFSVGHVFNDLCAAFWFTYLLIYMHSVNGFSSRTAGTLMLIGQIADGLATPFVGIECDRHLDWFICNYGRRKCWHFIGTICVFFSFPFLFNHCFDCENSTENAQIVYYSAFIIIFQFGWASVQISHLSLIPDLTPVSSERIELNAYRYACTVFANITIYLMMLFVLDFNDKIHPNGSSQIGPSDDDTFRIVSFIVIIIGFVFSAIFHIGTREKPNRSVYEEDDYSDSDAIVTKIRPMNWRNWFQQSQFYIVALLYMGTRLTINLTQVYVPNYLQETLRLPKKSIAYIPLVTYTSGFLSSFIMKYVNGKLGKKMTFFLGTIIAISACVWIYFGNDTNFKSYGIFAVSILIGVSSSTMLITSLAITNDLIGKNTASGAFVFGAMSFVDKVSNGLAIMIIEYFKPCRSHSKIGCQYYRDILMFVCSGATVICIISLAMLSTQKIGRLTKRPIHDYQSRNPPDFFTNLTISTSPSRQSSSSSGRSSMIEDGQSSLLKPLLGESN</sequence>
<name>A0A834R9W3_SARSC</name>
<evidence type="ECO:0000313" key="4">
    <source>
        <dbReference type="EMBL" id="KAF7492917.1"/>
    </source>
</evidence>
<dbReference type="PANTHER" id="PTHR11328">
    <property type="entry name" value="MAJOR FACILITATOR SUPERFAMILY DOMAIN-CONTAINING PROTEIN"/>
    <property type="match status" value="1"/>
</dbReference>
<keyword evidence="3" id="KW-0472">Membrane</keyword>
<dbReference type="GO" id="GO:0015293">
    <property type="term" value="F:symporter activity"/>
    <property type="evidence" value="ECO:0007669"/>
    <property type="project" value="InterPro"/>
</dbReference>
<reference evidence="6" key="1">
    <citation type="journal article" date="2020" name="PLoS Negl. Trop. Dis.">
        <title>High-quality nuclear genome for Sarcoptes scabiei-A critical resource for a neglected parasite.</title>
        <authorList>
            <person name="Korhonen P.K."/>
            <person name="Gasser R.B."/>
            <person name="Ma G."/>
            <person name="Wang T."/>
            <person name="Stroehlein A.J."/>
            <person name="Young N.D."/>
            <person name="Ang C.S."/>
            <person name="Fernando D.D."/>
            <person name="Lu H.C."/>
            <person name="Taylor S."/>
            <person name="Reynolds S.L."/>
            <person name="Mofiz E."/>
            <person name="Najaraj S.H."/>
            <person name="Gowda H."/>
            <person name="Madugundu A."/>
            <person name="Renuse S."/>
            <person name="Holt D."/>
            <person name="Pandey A."/>
            <person name="Papenfuss A.T."/>
            <person name="Fischer K."/>
        </authorList>
    </citation>
    <scope>NUCLEOTIDE SEQUENCE [LARGE SCALE GENOMIC DNA]</scope>
</reference>
<feature type="region of interest" description="Disordered" evidence="2">
    <location>
        <begin position="497"/>
        <end position="534"/>
    </location>
</feature>
<dbReference type="PANTHER" id="PTHR11328:SF28">
    <property type="entry name" value="MAJOR FACILITATOR SUPERFAMILY DOMAIN-CONTAINING PROTEIN 12"/>
    <property type="match status" value="1"/>
</dbReference>
<evidence type="ECO:0000256" key="3">
    <source>
        <dbReference type="SAM" id="Phobius"/>
    </source>
</evidence>
<feature type="transmembrane region" description="Helical" evidence="3">
    <location>
        <begin position="318"/>
        <end position="336"/>
    </location>
</feature>
<dbReference type="Pfam" id="PF13347">
    <property type="entry name" value="MFS_2"/>
    <property type="match status" value="1"/>
</dbReference>
<evidence type="ECO:0000313" key="5">
    <source>
        <dbReference type="EnsemblMetazoa" id="KAF7492917.1"/>
    </source>
</evidence>
<evidence type="ECO:0000256" key="1">
    <source>
        <dbReference type="ARBA" id="ARBA00008335"/>
    </source>
</evidence>
<feature type="compositionally biased region" description="Low complexity" evidence="2">
    <location>
        <begin position="501"/>
        <end position="516"/>
    </location>
</feature>
<keyword evidence="3" id="KW-0812">Transmembrane</keyword>
<dbReference type="EMBL" id="WVUK01000056">
    <property type="protein sequence ID" value="KAF7492917.1"/>
    <property type="molecule type" value="Genomic_DNA"/>
</dbReference>
<comment type="similarity">
    <text evidence="1">Belongs to the major facilitator superfamily.</text>
</comment>
<keyword evidence="6" id="KW-1185">Reference proteome</keyword>
<feature type="transmembrane region" description="Helical" evidence="3">
    <location>
        <begin position="282"/>
        <end position="303"/>
    </location>
</feature>
<organism evidence="4">
    <name type="scientific">Sarcoptes scabiei</name>
    <name type="common">Itch mite</name>
    <name type="synonym">Acarus scabiei</name>
    <dbReference type="NCBI Taxonomy" id="52283"/>
    <lineage>
        <taxon>Eukaryota</taxon>
        <taxon>Metazoa</taxon>
        <taxon>Ecdysozoa</taxon>
        <taxon>Arthropoda</taxon>
        <taxon>Chelicerata</taxon>
        <taxon>Arachnida</taxon>
        <taxon>Acari</taxon>
        <taxon>Acariformes</taxon>
        <taxon>Sarcoptiformes</taxon>
        <taxon>Astigmata</taxon>
        <taxon>Psoroptidia</taxon>
        <taxon>Sarcoptoidea</taxon>
        <taxon>Sarcoptidae</taxon>
        <taxon>Sarcoptinae</taxon>
        <taxon>Sarcoptes</taxon>
    </lineage>
</organism>
<gene>
    <name evidence="4" type="ORF">SSS_2134</name>
</gene>
<feature type="transmembrane region" description="Helical" evidence="3">
    <location>
        <begin position="107"/>
        <end position="124"/>
    </location>
</feature>
<feature type="transmembrane region" description="Helical" evidence="3">
    <location>
        <begin position="451"/>
        <end position="471"/>
    </location>
</feature>
<evidence type="ECO:0000313" key="6">
    <source>
        <dbReference type="Proteomes" id="UP000070412"/>
    </source>
</evidence>
<dbReference type="FunFam" id="1.20.1250.20:FF:000431">
    <property type="entry name" value="Predicted protein"/>
    <property type="match status" value="1"/>
</dbReference>
<dbReference type="GO" id="GO:0008643">
    <property type="term" value="P:carbohydrate transport"/>
    <property type="evidence" value="ECO:0007669"/>
    <property type="project" value="InterPro"/>
</dbReference>
<feature type="transmembrane region" description="Helical" evidence="3">
    <location>
        <begin position="179"/>
        <end position="202"/>
    </location>
</feature>
<dbReference type="InterPro" id="IPR039672">
    <property type="entry name" value="MFS_2"/>
</dbReference>
<dbReference type="OrthoDB" id="1730117at2759"/>
<feature type="transmembrane region" description="Helical" evidence="3">
    <location>
        <begin position="139"/>
        <end position="158"/>
    </location>
</feature>
<feature type="transmembrane region" description="Helical" evidence="3">
    <location>
        <begin position="34"/>
        <end position="57"/>
    </location>
</feature>
<dbReference type="AlphaFoldDB" id="A0A834R9W3"/>
<keyword evidence="3" id="KW-1133">Transmembrane helix</keyword>
<protein>
    <submittedName>
        <fullName evidence="4">Major facilitator superfamily domain-containing protein 12</fullName>
    </submittedName>
</protein>
<dbReference type="Proteomes" id="UP000070412">
    <property type="component" value="Unassembled WGS sequence"/>
</dbReference>